<evidence type="ECO:0000256" key="4">
    <source>
        <dbReference type="ARBA" id="ARBA00022777"/>
    </source>
</evidence>
<evidence type="ECO:0000256" key="5">
    <source>
        <dbReference type="ARBA" id="ARBA00022840"/>
    </source>
</evidence>
<dbReference type="InterPro" id="IPR018484">
    <property type="entry name" value="FGGY_N"/>
</dbReference>
<dbReference type="GO" id="GO:0005524">
    <property type="term" value="F:ATP binding"/>
    <property type="evidence" value="ECO:0007669"/>
    <property type="project" value="UniProtKB-KW"/>
</dbReference>
<organism evidence="10 11">
    <name type="scientific">Abiotrophia defectiva ATCC 49176</name>
    <dbReference type="NCBI Taxonomy" id="592010"/>
    <lineage>
        <taxon>Bacteria</taxon>
        <taxon>Bacillati</taxon>
        <taxon>Bacillota</taxon>
        <taxon>Bacilli</taxon>
        <taxon>Lactobacillales</taxon>
        <taxon>Aerococcaceae</taxon>
        <taxon>Abiotrophia</taxon>
    </lineage>
</organism>
<dbReference type="InterPro" id="IPR043129">
    <property type="entry name" value="ATPase_NBD"/>
</dbReference>
<dbReference type="HOGENOM" id="CLU_039395_0_1_9"/>
<dbReference type="InterPro" id="IPR013449">
    <property type="entry name" value="Rhamnulokinase"/>
</dbReference>
<dbReference type="GO" id="GO:0004370">
    <property type="term" value="F:glycerol kinase activity"/>
    <property type="evidence" value="ECO:0007669"/>
    <property type="project" value="TreeGrafter"/>
</dbReference>
<dbReference type="CDD" id="cd07771">
    <property type="entry name" value="ASKHA_NBD_FGGY_RhaB-like"/>
    <property type="match status" value="1"/>
</dbReference>
<evidence type="ECO:0000313" key="10">
    <source>
        <dbReference type="EMBL" id="ESK66297.1"/>
    </source>
</evidence>
<evidence type="ECO:0000256" key="1">
    <source>
        <dbReference type="ARBA" id="ARBA00009156"/>
    </source>
</evidence>
<keyword evidence="5" id="KW-0067">ATP-binding</keyword>
<proteinExistence type="inferred from homology"/>
<dbReference type="GO" id="GO:0006071">
    <property type="term" value="P:glycerol metabolic process"/>
    <property type="evidence" value="ECO:0007669"/>
    <property type="project" value="TreeGrafter"/>
</dbReference>
<evidence type="ECO:0000313" key="11">
    <source>
        <dbReference type="Proteomes" id="UP000019050"/>
    </source>
</evidence>
<keyword evidence="7" id="KW-0684">Rhamnose metabolism</keyword>
<dbReference type="GO" id="GO:0019301">
    <property type="term" value="P:rhamnose catabolic process"/>
    <property type="evidence" value="ECO:0007669"/>
    <property type="project" value="InterPro"/>
</dbReference>
<feature type="domain" description="Carbohydrate kinase FGGY N-terminal" evidence="8">
    <location>
        <begin position="12"/>
        <end position="253"/>
    </location>
</feature>
<dbReference type="STRING" id="592010.GCWU000182_000364"/>
<dbReference type="AlphaFoldDB" id="W1Q509"/>
<gene>
    <name evidence="10" type="ORF">GCWU000182_000364</name>
</gene>
<keyword evidence="11" id="KW-1185">Reference proteome</keyword>
<keyword evidence="6" id="KW-1015">Disulfide bond</keyword>
<dbReference type="Proteomes" id="UP000019050">
    <property type="component" value="Unassembled WGS sequence"/>
</dbReference>
<evidence type="ECO:0000259" key="9">
    <source>
        <dbReference type="Pfam" id="PF02782"/>
    </source>
</evidence>
<reference evidence="10" key="1">
    <citation type="submission" date="2013-06" db="EMBL/GenBank/DDBJ databases">
        <authorList>
            <person name="Weinstock G."/>
            <person name="Sodergren E."/>
            <person name="Clifton S."/>
            <person name="Fulton L."/>
            <person name="Fulton B."/>
            <person name="Courtney L."/>
            <person name="Fronick C."/>
            <person name="Harrison M."/>
            <person name="Strong C."/>
            <person name="Farmer C."/>
            <person name="Delahaunty K."/>
            <person name="Markovic C."/>
            <person name="Hall O."/>
            <person name="Minx P."/>
            <person name="Tomlinson C."/>
            <person name="Mitreva M."/>
            <person name="Nelson J."/>
            <person name="Hou S."/>
            <person name="Wollam A."/>
            <person name="Pepin K.H."/>
            <person name="Johnson M."/>
            <person name="Bhonagiri V."/>
            <person name="Nash W.E."/>
            <person name="Warren W."/>
            <person name="Chinwalla A."/>
            <person name="Mardis E.R."/>
            <person name="Wilson R.K."/>
        </authorList>
    </citation>
    <scope>NUCLEOTIDE SEQUENCE [LARGE SCALE GENOMIC DNA]</scope>
    <source>
        <strain evidence="10">ATCC 49176</strain>
    </source>
</reference>
<keyword evidence="3" id="KW-0547">Nucleotide-binding</keyword>
<dbReference type="PANTHER" id="PTHR10196:SF93">
    <property type="entry name" value="L-RHAMNULOKINASE"/>
    <property type="match status" value="1"/>
</dbReference>
<dbReference type="Pfam" id="PF00370">
    <property type="entry name" value="FGGY_N"/>
    <property type="match status" value="1"/>
</dbReference>
<protein>
    <submittedName>
        <fullName evidence="10">Carbohydrate kinase, FGGY family protein</fullName>
    </submittedName>
</protein>
<dbReference type="EMBL" id="ACIN03000002">
    <property type="protein sequence ID" value="ESK66297.1"/>
    <property type="molecule type" value="Genomic_DNA"/>
</dbReference>
<dbReference type="eggNOG" id="COG1070">
    <property type="taxonomic scope" value="Bacteria"/>
</dbReference>
<evidence type="ECO:0000259" key="8">
    <source>
        <dbReference type="Pfam" id="PF00370"/>
    </source>
</evidence>
<dbReference type="Gene3D" id="3.30.420.40">
    <property type="match status" value="2"/>
</dbReference>
<keyword evidence="2" id="KW-0808">Transferase</keyword>
<evidence type="ECO:0000256" key="3">
    <source>
        <dbReference type="ARBA" id="ARBA00022741"/>
    </source>
</evidence>
<keyword evidence="4 10" id="KW-0418">Kinase</keyword>
<dbReference type="GO" id="GO:0008993">
    <property type="term" value="F:rhamnulokinase activity"/>
    <property type="evidence" value="ECO:0007669"/>
    <property type="project" value="InterPro"/>
</dbReference>
<evidence type="ECO:0000256" key="6">
    <source>
        <dbReference type="ARBA" id="ARBA00023157"/>
    </source>
</evidence>
<dbReference type="GO" id="GO:0005829">
    <property type="term" value="C:cytosol"/>
    <property type="evidence" value="ECO:0007669"/>
    <property type="project" value="TreeGrafter"/>
</dbReference>
<dbReference type="SUPFAM" id="SSF53067">
    <property type="entry name" value="Actin-like ATPase domain"/>
    <property type="match status" value="2"/>
</dbReference>
<dbReference type="PANTHER" id="PTHR10196">
    <property type="entry name" value="SUGAR KINASE"/>
    <property type="match status" value="1"/>
</dbReference>
<evidence type="ECO:0000256" key="7">
    <source>
        <dbReference type="ARBA" id="ARBA00023308"/>
    </source>
</evidence>
<evidence type="ECO:0000256" key="2">
    <source>
        <dbReference type="ARBA" id="ARBA00022679"/>
    </source>
</evidence>
<accession>W1Q509</accession>
<sequence>MEANAMTRMKLLAIDLGASSGRVMQAIYDGQTLQLTEVHRFANEPVSLNDGLYWNILHLQNEIKRGIKKATQVDDIPIRSISVDTWGVDYAYLDQAGDMIYLPHCYRDNRMGSYEADFYQAMAPEKLFDLTGVQPATINSVLQLYADLQEKPHLKQIAQKVLFMPDLINYLLSGVAATEYTIASTSGLLSSSQAGSFEDKVLDCFGIPKEWFGQVIKGGRILRQLSPRITQELKIEPFDVIAGAGHDTAAAVLAIPYASDQPTAFISCGTWSLVGLESDQPVLSSAAYAAGLTNEGCFDGRYRLLKNTTGLWILQELQRDWRLQGEELSFAQMAELAQAVTDNQTWINPNDAIFASPHDMEAKIKERCRLTNQAVPQTKGHVVRVVLESLALAYRQTLDQLEQLTGQSIDAIHMVGGGIQNRLLCQLTANFSGRPVRTGPIEGSALGNILAQLLTLGEIKTRHEAQALIKNSETTHDYEVADLPNRDQIYARYLELTKGGQ</sequence>
<comment type="similarity">
    <text evidence="1">Belongs to the FGGY kinase family.</text>
</comment>
<dbReference type="Pfam" id="PF02782">
    <property type="entry name" value="FGGY_C"/>
    <property type="match status" value="1"/>
</dbReference>
<feature type="domain" description="Carbohydrate kinase FGGY C-terminal" evidence="9">
    <location>
        <begin position="265"/>
        <end position="454"/>
    </location>
</feature>
<comment type="caution">
    <text evidence="10">The sequence shown here is derived from an EMBL/GenBank/DDBJ whole genome shotgun (WGS) entry which is preliminary data.</text>
</comment>
<name>W1Q509_ABIDE</name>
<dbReference type="InterPro" id="IPR018485">
    <property type="entry name" value="FGGY_C"/>
</dbReference>